<reference evidence="1" key="1">
    <citation type="journal article" date="2020" name="bioRxiv">
        <title>Hybrid origin of Populus tomentosa Carr. identified through genome sequencing and phylogenomic analysis.</title>
        <authorList>
            <person name="An X."/>
            <person name="Gao K."/>
            <person name="Chen Z."/>
            <person name="Li J."/>
            <person name="Yang X."/>
            <person name="Yang X."/>
            <person name="Zhou J."/>
            <person name="Guo T."/>
            <person name="Zhao T."/>
            <person name="Huang S."/>
            <person name="Miao D."/>
            <person name="Khan W.U."/>
            <person name="Rao P."/>
            <person name="Ye M."/>
            <person name="Lei B."/>
            <person name="Liao W."/>
            <person name="Wang J."/>
            <person name="Ji L."/>
            <person name="Li Y."/>
            <person name="Guo B."/>
            <person name="Mustafa N.S."/>
            <person name="Li S."/>
            <person name="Yun Q."/>
            <person name="Keller S.R."/>
            <person name="Mao J."/>
            <person name="Zhang R."/>
            <person name="Strauss S.H."/>
        </authorList>
    </citation>
    <scope>NUCLEOTIDE SEQUENCE</scope>
    <source>
        <strain evidence="1">GM15</strain>
        <tissue evidence="1">Leaf</tissue>
    </source>
</reference>
<gene>
    <name evidence="1" type="ORF">POTOM_029487</name>
</gene>
<keyword evidence="2" id="KW-1185">Reference proteome</keyword>
<dbReference type="AlphaFoldDB" id="A0A8X7ZLC1"/>
<organism evidence="1 2">
    <name type="scientific">Populus tomentosa</name>
    <name type="common">Chinese white poplar</name>
    <dbReference type="NCBI Taxonomy" id="118781"/>
    <lineage>
        <taxon>Eukaryota</taxon>
        <taxon>Viridiplantae</taxon>
        <taxon>Streptophyta</taxon>
        <taxon>Embryophyta</taxon>
        <taxon>Tracheophyta</taxon>
        <taxon>Spermatophyta</taxon>
        <taxon>Magnoliopsida</taxon>
        <taxon>eudicotyledons</taxon>
        <taxon>Gunneridae</taxon>
        <taxon>Pentapetalae</taxon>
        <taxon>rosids</taxon>
        <taxon>fabids</taxon>
        <taxon>Malpighiales</taxon>
        <taxon>Salicaceae</taxon>
        <taxon>Saliceae</taxon>
        <taxon>Populus</taxon>
    </lineage>
</organism>
<evidence type="ECO:0000313" key="1">
    <source>
        <dbReference type="EMBL" id="KAG6765445.1"/>
    </source>
</evidence>
<dbReference type="OrthoDB" id="10602038at2759"/>
<sequence>MDVSMDTTDNSVNTYLIYEARHDSDLSLFGASKKKSFLASAKLLEESAIWLSHGFQTRSWIGLQFCVGQNLPLKQDCRDEHASDLLYFFTFFQPFFPPIQVKRQQMHEYNRSCAWMTVNSRDIVNTI</sequence>
<accession>A0A8X7ZLC1</accession>
<evidence type="ECO:0000313" key="2">
    <source>
        <dbReference type="Proteomes" id="UP000886885"/>
    </source>
</evidence>
<protein>
    <submittedName>
        <fullName evidence="1">Uncharacterized protein</fullName>
    </submittedName>
</protein>
<proteinExistence type="predicted"/>
<comment type="caution">
    <text evidence="1">The sequence shown here is derived from an EMBL/GenBank/DDBJ whole genome shotgun (WGS) entry which is preliminary data.</text>
</comment>
<dbReference type="EMBL" id="JAAWWB010000015">
    <property type="protein sequence ID" value="KAG6765445.1"/>
    <property type="molecule type" value="Genomic_DNA"/>
</dbReference>
<name>A0A8X7ZLC1_POPTO</name>
<dbReference type="Proteomes" id="UP000886885">
    <property type="component" value="Chromosome 8A"/>
</dbReference>